<name>A0A3Q0FSE3_ALLSI</name>
<dbReference type="InParanoid" id="A0A3Q0FSE3"/>
<accession>A0A3Q0FSE3</accession>
<evidence type="ECO:0000256" key="1">
    <source>
        <dbReference type="SAM" id="MobiDB-lite"/>
    </source>
</evidence>
<proteinExistence type="predicted"/>
<evidence type="ECO:0000313" key="2">
    <source>
        <dbReference type="Proteomes" id="UP000189705"/>
    </source>
</evidence>
<feature type="region of interest" description="Disordered" evidence="1">
    <location>
        <begin position="60"/>
        <end position="240"/>
    </location>
</feature>
<keyword evidence="2" id="KW-1185">Reference proteome</keyword>
<dbReference type="RefSeq" id="XP_025050244.1">
    <property type="nucleotide sequence ID" value="XM_025194459.1"/>
</dbReference>
<gene>
    <name evidence="3" type="primary">LOC112548495</name>
</gene>
<dbReference type="Proteomes" id="UP000189705">
    <property type="component" value="Unplaced"/>
</dbReference>
<feature type="compositionally biased region" description="Basic and acidic residues" evidence="1">
    <location>
        <begin position="92"/>
        <end position="107"/>
    </location>
</feature>
<sequence length="517" mass="57181">MDRLRRMLRRRSARVVSVGAESSRGPGQEDLGPACHDDEGPIKARRWLCPICCRRKLAAPDTKWAAPGTRRKQERKPTTSRTKWRWPWVHLGKQEPAAEERQAEELRSSPPMSSGSLEPDPAGPQWEAAPSTARDEGPSSLGRELSESCSSSRLSCGSSWGQHSSPESRNTSPSPSSSSGDSNSSQESQNTSSSSSSSSEDTHSSPESGTIPAPSRTVIPRPATEEDDNDEEEDEDGSPPQETALLLVTKHLQEPGKSLDGKDGQRFLLAILTLSTIAEQSTEVAMAVEGLKVSVVEKIVELMENIHVEADRRNILTYSIDAIRSLSELKLSLEPGLESRLLWAAIEKSFLAIGHESHRNQVMQRLYVEYLQGLLCHFLFSAPSLGKLYSIWEHLTFWIEAPDALYRELGMKIVTGGIAFAVQLLPHFEGSPELPEVGDMAACLGLFINNPVESISCYARGSMYWLAQILLHQRGQDMRGAEELRCKRQVEQSQVQNYRDLARVGELETTLTLRTSP</sequence>
<feature type="region of interest" description="Disordered" evidence="1">
    <location>
        <begin position="1"/>
        <end position="40"/>
    </location>
</feature>
<organism evidence="2 3">
    <name type="scientific">Alligator sinensis</name>
    <name type="common">Chinese alligator</name>
    <dbReference type="NCBI Taxonomy" id="38654"/>
    <lineage>
        <taxon>Eukaryota</taxon>
        <taxon>Metazoa</taxon>
        <taxon>Chordata</taxon>
        <taxon>Craniata</taxon>
        <taxon>Vertebrata</taxon>
        <taxon>Euteleostomi</taxon>
        <taxon>Archelosauria</taxon>
        <taxon>Archosauria</taxon>
        <taxon>Crocodylia</taxon>
        <taxon>Alligatoridae</taxon>
        <taxon>Alligatorinae</taxon>
        <taxon>Alligator</taxon>
    </lineage>
</organism>
<dbReference type="GeneID" id="112548495"/>
<dbReference type="KEGG" id="asn:112548495"/>
<feature type="compositionally biased region" description="Low complexity" evidence="1">
    <location>
        <begin position="14"/>
        <end position="25"/>
    </location>
</feature>
<dbReference type="AlphaFoldDB" id="A0A3Q0FSE3"/>
<reference evidence="3" key="1">
    <citation type="submission" date="2025-08" db="UniProtKB">
        <authorList>
            <consortium name="RefSeq"/>
        </authorList>
    </citation>
    <scope>IDENTIFICATION</scope>
</reference>
<feature type="compositionally biased region" description="Low complexity" evidence="1">
    <location>
        <begin position="139"/>
        <end position="199"/>
    </location>
</feature>
<evidence type="ECO:0000313" key="3">
    <source>
        <dbReference type="RefSeq" id="XP_025050244.1"/>
    </source>
</evidence>
<protein>
    <submittedName>
        <fullName evidence="3">Uncharacterized protein LOC112548495</fullName>
    </submittedName>
</protein>
<feature type="compositionally biased region" description="Basic residues" evidence="1">
    <location>
        <begin position="1"/>
        <end position="13"/>
    </location>
</feature>
<feature type="compositionally biased region" description="Acidic residues" evidence="1">
    <location>
        <begin position="225"/>
        <end position="237"/>
    </location>
</feature>